<dbReference type="EMBL" id="CM003380">
    <property type="protein sequence ID" value="KOM56253.1"/>
    <property type="molecule type" value="Genomic_DNA"/>
</dbReference>
<feature type="compositionally biased region" description="Basic residues" evidence="1">
    <location>
        <begin position="1"/>
        <end position="11"/>
    </location>
</feature>
<evidence type="ECO:0000313" key="3">
    <source>
        <dbReference type="Proteomes" id="UP000053144"/>
    </source>
</evidence>
<name>A0A0L9VMR6_PHAAN</name>
<proteinExistence type="predicted"/>
<dbReference type="AlphaFoldDB" id="A0A0L9VMR6"/>
<evidence type="ECO:0000256" key="1">
    <source>
        <dbReference type="SAM" id="MobiDB-lite"/>
    </source>
</evidence>
<accession>A0A0L9VMR6</accession>
<feature type="region of interest" description="Disordered" evidence="1">
    <location>
        <begin position="1"/>
        <end position="83"/>
    </location>
</feature>
<evidence type="ECO:0000313" key="2">
    <source>
        <dbReference type="EMBL" id="KOM56253.1"/>
    </source>
</evidence>
<sequence>MQSRRSSKCKRERTLVPGRGRSFSQAGARPRERTFVQEDACPRTLVPEAGARPREGDARPEAAGARPRSRRSSSQAEVDACPARQRTFVQNARPEDRTLVQPDTRDARPCRRNERMLVHARGRSSMQEDVRPAEVDVRPLSASREFHARARDFTVGAHGGREELVGTSPPLPLGLLLLPSSMFVSFRVLHGNGEPNPSCWD</sequence>
<dbReference type="Proteomes" id="UP000053144">
    <property type="component" value="Chromosome 10"/>
</dbReference>
<gene>
    <name evidence="2" type="ORF">LR48_Vigan10g214500</name>
</gene>
<dbReference type="Gramene" id="KOM56253">
    <property type="protein sequence ID" value="KOM56253"/>
    <property type="gene ID" value="LR48_Vigan10g214500"/>
</dbReference>
<reference evidence="3" key="1">
    <citation type="journal article" date="2015" name="Proc. Natl. Acad. Sci. U.S.A.">
        <title>Genome sequencing of adzuki bean (Vigna angularis) provides insight into high starch and low fat accumulation and domestication.</title>
        <authorList>
            <person name="Yang K."/>
            <person name="Tian Z."/>
            <person name="Chen C."/>
            <person name="Luo L."/>
            <person name="Zhao B."/>
            <person name="Wang Z."/>
            <person name="Yu L."/>
            <person name="Li Y."/>
            <person name="Sun Y."/>
            <person name="Li W."/>
            <person name="Chen Y."/>
            <person name="Li Y."/>
            <person name="Zhang Y."/>
            <person name="Ai D."/>
            <person name="Zhao J."/>
            <person name="Shang C."/>
            <person name="Ma Y."/>
            <person name="Wu B."/>
            <person name="Wang M."/>
            <person name="Gao L."/>
            <person name="Sun D."/>
            <person name="Zhang P."/>
            <person name="Guo F."/>
            <person name="Wang W."/>
            <person name="Li Y."/>
            <person name="Wang J."/>
            <person name="Varshney R.K."/>
            <person name="Wang J."/>
            <person name="Ling H.Q."/>
            <person name="Wan P."/>
        </authorList>
    </citation>
    <scope>NUCLEOTIDE SEQUENCE</scope>
    <source>
        <strain evidence="3">cv. Jingnong 6</strain>
    </source>
</reference>
<organism evidence="2 3">
    <name type="scientific">Phaseolus angularis</name>
    <name type="common">Azuki bean</name>
    <name type="synonym">Vigna angularis</name>
    <dbReference type="NCBI Taxonomy" id="3914"/>
    <lineage>
        <taxon>Eukaryota</taxon>
        <taxon>Viridiplantae</taxon>
        <taxon>Streptophyta</taxon>
        <taxon>Embryophyta</taxon>
        <taxon>Tracheophyta</taxon>
        <taxon>Spermatophyta</taxon>
        <taxon>Magnoliopsida</taxon>
        <taxon>eudicotyledons</taxon>
        <taxon>Gunneridae</taxon>
        <taxon>Pentapetalae</taxon>
        <taxon>rosids</taxon>
        <taxon>fabids</taxon>
        <taxon>Fabales</taxon>
        <taxon>Fabaceae</taxon>
        <taxon>Papilionoideae</taxon>
        <taxon>50 kb inversion clade</taxon>
        <taxon>NPAAA clade</taxon>
        <taxon>indigoferoid/millettioid clade</taxon>
        <taxon>Phaseoleae</taxon>
        <taxon>Vigna</taxon>
    </lineage>
</organism>
<protein>
    <submittedName>
        <fullName evidence="2">Uncharacterized protein</fullName>
    </submittedName>
</protein>
<feature type="compositionally biased region" description="Basic and acidic residues" evidence="1">
    <location>
        <begin position="51"/>
        <end position="60"/>
    </location>
</feature>